<evidence type="ECO:0000256" key="1">
    <source>
        <dbReference type="PROSITE-ProRule" id="PRU00267"/>
    </source>
</evidence>
<keyword evidence="1" id="KW-0539">Nucleus</keyword>
<accession>A0A6A4IG53</accession>
<dbReference type="Proteomes" id="UP000799118">
    <property type="component" value="Unassembled WGS sequence"/>
</dbReference>
<dbReference type="EMBL" id="ML769392">
    <property type="protein sequence ID" value="KAE9408057.1"/>
    <property type="molecule type" value="Genomic_DNA"/>
</dbReference>
<dbReference type="SUPFAM" id="SSF47095">
    <property type="entry name" value="HMG-box"/>
    <property type="match status" value="1"/>
</dbReference>
<dbReference type="GO" id="GO:0003677">
    <property type="term" value="F:DNA binding"/>
    <property type="evidence" value="ECO:0007669"/>
    <property type="project" value="UniProtKB-UniRule"/>
</dbReference>
<keyword evidence="1" id="KW-0238">DNA-binding</keyword>
<dbReference type="OrthoDB" id="6247875at2759"/>
<dbReference type="AlphaFoldDB" id="A0A6A4IG53"/>
<organism evidence="3 4">
    <name type="scientific">Gymnopus androsaceus JB14</name>
    <dbReference type="NCBI Taxonomy" id="1447944"/>
    <lineage>
        <taxon>Eukaryota</taxon>
        <taxon>Fungi</taxon>
        <taxon>Dikarya</taxon>
        <taxon>Basidiomycota</taxon>
        <taxon>Agaricomycotina</taxon>
        <taxon>Agaricomycetes</taxon>
        <taxon>Agaricomycetidae</taxon>
        <taxon>Agaricales</taxon>
        <taxon>Marasmiineae</taxon>
        <taxon>Omphalotaceae</taxon>
        <taxon>Gymnopus</taxon>
    </lineage>
</organism>
<keyword evidence="4" id="KW-1185">Reference proteome</keyword>
<gene>
    <name evidence="3" type="ORF">BT96DRAFT_766487</name>
</gene>
<protein>
    <recommendedName>
        <fullName evidence="2">HMG box domain-containing protein</fullName>
    </recommendedName>
</protein>
<reference evidence="3" key="1">
    <citation type="journal article" date="2019" name="Environ. Microbiol.">
        <title>Fungal ecological strategies reflected in gene transcription - a case study of two litter decomposers.</title>
        <authorList>
            <person name="Barbi F."/>
            <person name="Kohler A."/>
            <person name="Barry K."/>
            <person name="Baskaran P."/>
            <person name="Daum C."/>
            <person name="Fauchery L."/>
            <person name="Ihrmark K."/>
            <person name="Kuo A."/>
            <person name="LaButti K."/>
            <person name="Lipzen A."/>
            <person name="Morin E."/>
            <person name="Grigoriev I.V."/>
            <person name="Henrissat B."/>
            <person name="Lindahl B."/>
            <person name="Martin F."/>
        </authorList>
    </citation>
    <scope>NUCLEOTIDE SEQUENCE</scope>
    <source>
        <strain evidence="3">JB14</strain>
    </source>
</reference>
<sequence>DFVPRPKNSFFIFRNQYVRQNARRPNAVKARYSSLCTDRSMSKRARDAWRALSQSERNHFKALAEVEKHEHAQAHPGYRFRPAKRA</sequence>
<dbReference type="InterPro" id="IPR036910">
    <property type="entry name" value="HMG_box_dom_sf"/>
</dbReference>
<feature type="DNA-binding region" description="HMG box" evidence="1">
    <location>
        <begin position="3"/>
        <end position="79"/>
    </location>
</feature>
<name>A0A6A4IG53_9AGAR</name>
<dbReference type="Gene3D" id="1.10.30.10">
    <property type="entry name" value="High mobility group box domain"/>
    <property type="match status" value="1"/>
</dbReference>
<dbReference type="GO" id="GO:0005634">
    <property type="term" value="C:nucleus"/>
    <property type="evidence" value="ECO:0007669"/>
    <property type="project" value="UniProtKB-UniRule"/>
</dbReference>
<evidence type="ECO:0000313" key="4">
    <source>
        <dbReference type="Proteomes" id="UP000799118"/>
    </source>
</evidence>
<proteinExistence type="predicted"/>
<dbReference type="PROSITE" id="PS50118">
    <property type="entry name" value="HMG_BOX_2"/>
    <property type="match status" value="1"/>
</dbReference>
<feature type="non-terminal residue" evidence="3">
    <location>
        <position position="86"/>
    </location>
</feature>
<evidence type="ECO:0000259" key="2">
    <source>
        <dbReference type="PROSITE" id="PS50118"/>
    </source>
</evidence>
<feature type="non-terminal residue" evidence="3">
    <location>
        <position position="1"/>
    </location>
</feature>
<dbReference type="InterPro" id="IPR009071">
    <property type="entry name" value="HMG_box_dom"/>
</dbReference>
<dbReference type="SMART" id="SM00398">
    <property type="entry name" value="HMG"/>
    <property type="match status" value="1"/>
</dbReference>
<dbReference type="CDD" id="cd01389">
    <property type="entry name" value="HMG-box_ROX1-like"/>
    <property type="match status" value="1"/>
</dbReference>
<dbReference type="Pfam" id="PF00505">
    <property type="entry name" value="HMG_box"/>
    <property type="match status" value="1"/>
</dbReference>
<evidence type="ECO:0000313" key="3">
    <source>
        <dbReference type="EMBL" id="KAE9408057.1"/>
    </source>
</evidence>
<feature type="domain" description="HMG box" evidence="2">
    <location>
        <begin position="3"/>
        <end position="79"/>
    </location>
</feature>